<keyword evidence="3" id="KW-1185">Reference proteome</keyword>
<organism evidence="2 3">
    <name type="scientific">Favolaschia claudopus</name>
    <dbReference type="NCBI Taxonomy" id="2862362"/>
    <lineage>
        <taxon>Eukaryota</taxon>
        <taxon>Fungi</taxon>
        <taxon>Dikarya</taxon>
        <taxon>Basidiomycota</taxon>
        <taxon>Agaricomycotina</taxon>
        <taxon>Agaricomycetes</taxon>
        <taxon>Agaricomycetidae</taxon>
        <taxon>Agaricales</taxon>
        <taxon>Marasmiineae</taxon>
        <taxon>Mycenaceae</taxon>
        <taxon>Favolaschia</taxon>
    </lineage>
</organism>
<reference evidence="2 3" key="1">
    <citation type="journal article" date="2024" name="J Genomics">
        <title>Draft genome sequencing and assembly of Favolaschia claudopus CIRM-BRFM 2984 isolated from oak limbs.</title>
        <authorList>
            <person name="Navarro D."/>
            <person name="Drula E."/>
            <person name="Chaduli D."/>
            <person name="Cazenave R."/>
            <person name="Ahrendt S."/>
            <person name="Wang J."/>
            <person name="Lipzen A."/>
            <person name="Daum C."/>
            <person name="Barry K."/>
            <person name="Grigoriev I.V."/>
            <person name="Favel A."/>
            <person name="Rosso M.N."/>
            <person name="Martin F."/>
        </authorList>
    </citation>
    <scope>NUCLEOTIDE SEQUENCE [LARGE SCALE GENOMIC DNA]</scope>
    <source>
        <strain evidence="2 3">CIRM-BRFM 2984</strain>
    </source>
</reference>
<sequence length="209" mass="23009">MNLPGSPSQTSGIGIPRIDMPLAPATAAYCDDAPRPRRTNRHRACVASSGSSGLSLLPISRLPTRVSNRILYATKTIHHSRRMHSRLPSRCLASSRRMHDSTPSDLLSSGGLQTRRRLHRSPWSTAYRSTFPVARPGHFDCCLHPMLRLRIRAEFRSCYRHARDVSSTTSSVVAAHGSAAGQRTIDDVALPIGWEIDETGIEVFRECGG</sequence>
<protein>
    <submittedName>
        <fullName evidence="2">Uncharacterized protein</fullName>
    </submittedName>
</protein>
<feature type="region of interest" description="Disordered" evidence="1">
    <location>
        <begin position="94"/>
        <end position="113"/>
    </location>
</feature>
<name>A0AAW0E3H0_9AGAR</name>
<accession>A0AAW0E3H0</accession>
<evidence type="ECO:0000313" key="2">
    <source>
        <dbReference type="EMBL" id="KAK7058217.1"/>
    </source>
</evidence>
<proteinExistence type="predicted"/>
<dbReference type="AlphaFoldDB" id="A0AAW0E3H0"/>
<evidence type="ECO:0000313" key="3">
    <source>
        <dbReference type="Proteomes" id="UP001362999"/>
    </source>
</evidence>
<feature type="compositionally biased region" description="Polar residues" evidence="1">
    <location>
        <begin position="103"/>
        <end position="112"/>
    </location>
</feature>
<comment type="caution">
    <text evidence="2">The sequence shown here is derived from an EMBL/GenBank/DDBJ whole genome shotgun (WGS) entry which is preliminary data.</text>
</comment>
<gene>
    <name evidence="2" type="ORF">R3P38DRAFT_1196266</name>
</gene>
<dbReference type="EMBL" id="JAWWNJ010000004">
    <property type="protein sequence ID" value="KAK7058217.1"/>
    <property type="molecule type" value="Genomic_DNA"/>
</dbReference>
<evidence type="ECO:0000256" key="1">
    <source>
        <dbReference type="SAM" id="MobiDB-lite"/>
    </source>
</evidence>
<dbReference type="Proteomes" id="UP001362999">
    <property type="component" value="Unassembled WGS sequence"/>
</dbReference>